<evidence type="ECO:0000256" key="8">
    <source>
        <dbReference type="SAM" id="Phobius"/>
    </source>
</evidence>
<accession>A0A401Z810</accession>
<dbReference type="Gene3D" id="1.10.3470.10">
    <property type="entry name" value="ABC transporter involved in vitamin B12 uptake, BtuC"/>
    <property type="match status" value="1"/>
</dbReference>
<protein>
    <submittedName>
        <fullName evidence="9">Corrinoid ABC transporter permease</fullName>
    </submittedName>
</protein>
<dbReference type="FunFam" id="1.10.3470.10:FF:000001">
    <property type="entry name" value="Vitamin B12 ABC transporter permease BtuC"/>
    <property type="match status" value="1"/>
</dbReference>
<feature type="transmembrane region" description="Helical" evidence="8">
    <location>
        <begin position="176"/>
        <end position="200"/>
    </location>
</feature>
<evidence type="ECO:0000256" key="1">
    <source>
        <dbReference type="ARBA" id="ARBA00004651"/>
    </source>
</evidence>
<evidence type="ECO:0000256" key="3">
    <source>
        <dbReference type="ARBA" id="ARBA00022448"/>
    </source>
</evidence>
<keyword evidence="3" id="KW-0813">Transport</keyword>
<dbReference type="Proteomes" id="UP000287224">
    <property type="component" value="Unassembled WGS sequence"/>
</dbReference>
<feature type="transmembrane region" description="Helical" evidence="8">
    <location>
        <begin position="212"/>
        <end position="245"/>
    </location>
</feature>
<feature type="transmembrane region" description="Helical" evidence="8">
    <location>
        <begin position="309"/>
        <end position="327"/>
    </location>
</feature>
<evidence type="ECO:0000313" key="9">
    <source>
        <dbReference type="EMBL" id="GCE02958.1"/>
    </source>
</evidence>
<dbReference type="GO" id="GO:0033214">
    <property type="term" value="P:siderophore-iron import into cell"/>
    <property type="evidence" value="ECO:0007669"/>
    <property type="project" value="TreeGrafter"/>
</dbReference>
<evidence type="ECO:0000256" key="5">
    <source>
        <dbReference type="ARBA" id="ARBA00022692"/>
    </source>
</evidence>
<dbReference type="GO" id="GO:0005886">
    <property type="term" value="C:plasma membrane"/>
    <property type="evidence" value="ECO:0007669"/>
    <property type="project" value="UniProtKB-SubCell"/>
</dbReference>
<feature type="transmembrane region" description="Helical" evidence="8">
    <location>
        <begin position="26"/>
        <end position="48"/>
    </location>
</feature>
<name>A0A401Z810_9CHLR</name>
<dbReference type="SUPFAM" id="SSF81345">
    <property type="entry name" value="ABC transporter involved in vitamin B12 uptake, BtuC"/>
    <property type="match status" value="1"/>
</dbReference>
<evidence type="ECO:0000256" key="6">
    <source>
        <dbReference type="ARBA" id="ARBA00022989"/>
    </source>
</evidence>
<dbReference type="GO" id="GO:0022857">
    <property type="term" value="F:transmembrane transporter activity"/>
    <property type="evidence" value="ECO:0007669"/>
    <property type="project" value="InterPro"/>
</dbReference>
<organism evidence="9 10">
    <name type="scientific">Dictyobacter aurantiacus</name>
    <dbReference type="NCBI Taxonomy" id="1936993"/>
    <lineage>
        <taxon>Bacteria</taxon>
        <taxon>Bacillati</taxon>
        <taxon>Chloroflexota</taxon>
        <taxon>Ktedonobacteria</taxon>
        <taxon>Ktedonobacterales</taxon>
        <taxon>Dictyobacteraceae</taxon>
        <taxon>Dictyobacter</taxon>
    </lineage>
</organism>
<keyword evidence="7 8" id="KW-0472">Membrane</keyword>
<feature type="transmembrane region" description="Helical" evidence="8">
    <location>
        <begin position="84"/>
        <end position="105"/>
    </location>
</feature>
<evidence type="ECO:0000313" key="10">
    <source>
        <dbReference type="Proteomes" id="UP000287224"/>
    </source>
</evidence>
<dbReference type="RefSeq" id="WP_218030805.1">
    <property type="nucleotide sequence ID" value="NZ_BIFQ01000001.1"/>
</dbReference>
<evidence type="ECO:0000256" key="4">
    <source>
        <dbReference type="ARBA" id="ARBA00022475"/>
    </source>
</evidence>
<dbReference type="AlphaFoldDB" id="A0A401Z810"/>
<keyword evidence="10" id="KW-1185">Reference proteome</keyword>
<comment type="subcellular location">
    <subcellularLocation>
        <location evidence="1">Cell membrane</location>
        <topology evidence="1">Multi-pass membrane protein</topology>
    </subcellularLocation>
</comment>
<comment type="caution">
    <text evidence="9">The sequence shown here is derived from an EMBL/GenBank/DDBJ whole genome shotgun (WGS) entry which is preliminary data.</text>
</comment>
<dbReference type="CDD" id="cd06550">
    <property type="entry name" value="TM_ABC_iron-siderophores_like"/>
    <property type="match status" value="1"/>
</dbReference>
<reference evidence="10" key="1">
    <citation type="submission" date="2018-12" db="EMBL/GenBank/DDBJ databases">
        <title>Tengunoibacter tsumagoiensis gen. nov., sp. nov., Dictyobacter kobayashii sp. nov., D. alpinus sp. nov., and D. joshuensis sp. nov. and description of Dictyobacteraceae fam. nov. within the order Ktedonobacterales isolated from Tengu-no-mugimeshi.</title>
        <authorList>
            <person name="Wang C.M."/>
            <person name="Zheng Y."/>
            <person name="Sakai Y."/>
            <person name="Toyoda A."/>
            <person name="Minakuchi Y."/>
            <person name="Abe K."/>
            <person name="Yokota A."/>
            <person name="Yabe S."/>
        </authorList>
    </citation>
    <scope>NUCLEOTIDE SEQUENCE [LARGE SCALE GENOMIC DNA]</scope>
    <source>
        <strain evidence="10">S-27</strain>
    </source>
</reference>
<feature type="transmembrane region" description="Helical" evidence="8">
    <location>
        <begin position="270"/>
        <end position="297"/>
    </location>
</feature>
<keyword evidence="5 8" id="KW-0812">Transmembrane</keyword>
<evidence type="ECO:0000256" key="7">
    <source>
        <dbReference type="ARBA" id="ARBA00023136"/>
    </source>
</evidence>
<dbReference type="PANTHER" id="PTHR30472">
    <property type="entry name" value="FERRIC ENTEROBACTIN TRANSPORT SYSTEM PERMEASE PROTEIN"/>
    <property type="match status" value="1"/>
</dbReference>
<gene>
    <name evidence="9" type="ORF">KDAU_02870</name>
</gene>
<feature type="transmembrane region" description="Helical" evidence="8">
    <location>
        <begin position="339"/>
        <end position="358"/>
    </location>
</feature>
<dbReference type="Pfam" id="PF01032">
    <property type="entry name" value="FecCD"/>
    <property type="match status" value="1"/>
</dbReference>
<sequence length="367" mass="38903">MKTVTRPTRTAPGSERPQQRRIAPPFVLGGLGILLLIVMLISISFGSIPVPVPTIVQILLNSTGLFHFPVRWDPSLEIIIVQVRLPVVVSAVLVGAALAVAGTLFQGMLRNPLADPYLMGTSSGAALGATIAFVLPFDTVYGNFFPLTPLLAFGGAVLTVVFVYAMARSDGRTPVIMLLLAGVVVNAVLTAVQTLILNLWPSNDFGRLLGLYNWLSGGIAIVGWGPLAVVTIIVLLGLLVAFALARVLDVFALGEDAAAHLGLHVEWMRFLIVVVASLLTAAAVSISGLIGFVGLVTPHFMRLLLGPRHRALLPAAALGGSIFLTLADLLARTILAPTVIPVGVFTALVGAPFFLFLLRSSKREYKW</sequence>
<feature type="transmembrane region" description="Helical" evidence="8">
    <location>
        <begin position="117"/>
        <end position="137"/>
    </location>
</feature>
<dbReference type="EMBL" id="BIFQ01000001">
    <property type="protein sequence ID" value="GCE02958.1"/>
    <property type="molecule type" value="Genomic_DNA"/>
</dbReference>
<dbReference type="PANTHER" id="PTHR30472:SF25">
    <property type="entry name" value="ABC TRANSPORTER PERMEASE PROTEIN MJ0876-RELATED"/>
    <property type="match status" value="1"/>
</dbReference>
<dbReference type="InterPro" id="IPR037294">
    <property type="entry name" value="ABC_BtuC-like"/>
</dbReference>
<comment type="similarity">
    <text evidence="2">Belongs to the binding-protein-dependent transport system permease family. FecCD subfamily.</text>
</comment>
<keyword evidence="6 8" id="KW-1133">Transmembrane helix</keyword>
<evidence type="ECO:0000256" key="2">
    <source>
        <dbReference type="ARBA" id="ARBA00007935"/>
    </source>
</evidence>
<proteinExistence type="inferred from homology"/>
<dbReference type="InterPro" id="IPR000522">
    <property type="entry name" value="ABC_transptr_permease_BtuC"/>
</dbReference>
<keyword evidence="4" id="KW-1003">Cell membrane</keyword>
<feature type="transmembrane region" description="Helical" evidence="8">
    <location>
        <begin position="144"/>
        <end position="164"/>
    </location>
</feature>